<gene>
    <name evidence="1" type="ORF">ACN42_g10344</name>
</gene>
<proteinExistence type="predicted"/>
<dbReference type="Proteomes" id="UP000055045">
    <property type="component" value="Unassembled WGS sequence"/>
</dbReference>
<protein>
    <submittedName>
        <fullName evidence="1">Uncharacterized protein</fullName>
    </submittedName>
</protein>
<dbReference type="EMBL" id="LLXE01000428">
    <property type="protein sequence ID" value="KUM56854.1"/>
    <property type="molecule type" value="Genomic_DNA"/>
</dbReference>
<name>A0A101MA81_PENFR</name>
<accession>A0A101MA81</accession>
<sequence>MIHGGKTKNNGLCQSARLNTWILHGIIPCRSHD</sequence>
<evidence type="ECO:0000313" key="2">
    <source>
        <dbReference type="Proteomes" id="UP000055045"/>
    </source>
</evidence>
<feature type="non-terminal residue" evidence="1">
    <location>
        <position position="33"/>
    </location>
</feature>
<organism evidence="1 2">
    <name type="scientific">Penicillium freii</name>
    <dbReference type="NCBI Taxonomy" id="48697"/>
    <lineage>
        <taxon>Eukaryota</taxon>
        <taxon>Fungi</taxon>
        <taxon>Dikarya</taxon>
        <taxon>Ascomycota</taxon>
        <taxon>Pezizomycotina</taxon>
        <taxon>Eurotiomycetes</taxon>
        <taxon>Eurotiomycetidae</taxon>
        <taxon>Eurotiales</taxon>
        <taxon>Aspergillaceae</taxon>
        <taxon>Penicillium</taxon>
    </lineage>
</organism>
<evidence type="ECO:0000313" key="1">
    <source>
        <dbReference type="EMBL" id="KUM56854.1"/>
    </source>
</evidence>
<comment type="caution">
    <text evidence="1">The sequence shown here is derived from an EMBL/GenBank/DDBJ whole genome shotgun (WGS) entry which is preliminary data.</text>
</comment>
<reference evidence="1 2" key="1">
    <citation type="submission" date="2015-10" db="EMBL/GenBank/DDBJ databases">
        <title>Genome sequencing of Penicillium freii.</title>
        <authorList>
            <person name="Nguyen H.D."/>
            <person name="Visagie C.M."/>
            <person name="Seifert K.A."/>
        </authorList>
    </citation>
    <scope>NUCLEOTIDE SEQUENCE [LARGE SCALE GENOMIC DNA]</scope>
    <source>
        <strain evidence="1 2">DAOM 242723</strain>
    </source>
</reference>
<keyword evidence="2" id="KW-1185">Reference proteome</keyword>
<dbReference type="AlphaFoldDB" id="A0A101MA81"/>